<dbReference type="PANTHER" id="PTHR43540">
    <property type="entry name" value="PEROXYUREIDOACRYLATE/UREIDOACRYLATE AMIDOHYDROLASE-RELATED"/>
    <property type="match status" value="1"/>
</dbReference>
<keyword evidence="1" id="KW-0378">Hydrolase</keyword>
<dbReference type="CDD" id="cd01014">
    <property type="entry name" value="nicotinamidase_related"/>
    <property type="match status" value="1"/>
</dbReference>
<comment type="caution">
    <text evidence="3">The sequence shown here is derived from an EMBL/GenBank/DDBJ whole genome shotgun (WGS) entry which is preliminary data.</text>
</comment>
<dbReference type="Gene3D" id="3.40.50.850">
    <property type="entry name" value="Isochorismatase-like"/>
    <property type="match status" value="1"/>
</dbReference>
<dbReference type="Proteomes" id="UP000030853">
    <property type="component" value="Unassembled WGS sequence"/>
</dbReference>
<dbReference type="AlphaFoldDB" id="A0A0B1R8G5"/>
<evidence type="ECO:0000256" key="1">
    <source>
        <dbReference type="ARBA" id="ARBA00022801"/>
    </source>
</evidence>
<dbReference type="SUPFAM" id="SSF52499">
    <property type="entry name" value="Isochorismatase-like hydrolases"/>
    <property type="match status" value="1"/>
</dbReference>
<sequence>MASPSKKALLIIDMQHGLFFAPQQPYAAGATLANINLLITRAREMKAAIFAARHTGPEGSPLAESSPLTQLIPQLAIDPTQDGVFVKRYPNCFRGTTLSASLQLAGIEELVVCGMKTEYCVDTTCRAAADLGFRVVLIGDAHTTTDNGQIIAQQIIAHHNQTLSGPFVQLVTAAEYQF</sequence>
<dbReference type="InterPro" id="IPR036380">
    <property type="entry name" value="Isochorismatase-like_sf"/>
</dbReference>
<organism evidence="3 4">
    <name type="scientific">Pantoea rodasii</name>
    <dbReference type="NCBI Taxonomy" id="1076549"/>
    <lineage>
        <taxon>Bacteria</taxon>
        <taxon>Pseudomonadati</taxon>
        <taxon>Pseudomonadota</taxon>
        <taxon>Gammaproteobacteria</taxon>
        <taxon>Enterobacterales</taxon>
        <taxon>Erwiniaceae</taxon>
        <taxon>Pantoea</taxon>
    </lineage>
</organism>
<dbReference type="GO" id="GO:0016787">
    <property type="term" value="F:hydrolase activity"/>
    <property type="evidence" value="ECO:0007669"/>
    <property type="project" value="UniProtKB-KW"/>
</dbReference>
<dbReference type="EMBL" id="JTJJ01000051">
    <property type="protein sequence ID" value="KHJ67395.1"/>
    <property type="molecule type" value="Genomic_DNA"/>
</dbReference>
<dbReference type="PANTHER" id="PTHR43540:SF14">
    <property type="entry name" value="ISOCHORISMATASE"/>
    <property type="match status" value="1"/>
</dbReference>
<name>A0A0B1R8G5_9GAMM</name>
<gene>
    <name evidence="3" type="ORF">QU24_14475</name>
</gene>
<dbReference type="Pfam" id="PF00857">
    <property type="entry name" value="Isochorismatase"/>
    <property type="match status" value="1"/>
</dbReference>
<dbReference type="RefSeq" id="WP_039332330.1">
    <property type="nucleotide sequence ID" value="NZ_JTJJ01000051.1"/>
</dbReference>
<protein>
    <submittedName>
        <fullName evidence="3">Isochorismatase</fullName>
    </submittedName>
</protein>
<feature type="domain" description="Isochorismatase-like" evidence="2">
    <location>
        <begin position="8"/>
        <end position="146"/>
    </location>
</feature>
<dbReference type="InterPro" id="IPR050272">
    <property type="entry name" value="Isochorismatase-like_hydrls"/>
</dbReference>
<dbReference type="InterPro" id="IPR000868">
    <property type="entry name" value="Isochorismatase-like_dom"/>
</dbReference>
<evidence type="ECO:0000259" key="2">
    <source>
        <dbReference type="Pfam" id="PF00857"/>
    </source>
</evidence>
<evidence type="ECO:0000313" key="3">
    <source>
        <dbReference type="EMBL" id="KHJ67395.1"/>
    </source>
</evidence>
<proteinExistence type="predicted"/>
<accession>A0A0B1R8G5</accession>
<reference evidence="3 4" key="1">
    <citation type="submission" date="2014-11" db="EMBL/GenBank/DDBJ databases">
        <title>Genome sequencing of Pantoea rodasii ND03.</title>
        <authorList>
            <person name="Muhamad Yunos N.Y."/>
            <person name="Chan K.-G."/>
        </authorList>
    </citation>
    <scope>NUCLEOTIDE SEQUENCE [LARGE SCALE GENOMIC DNA]</scope>
    <source>
        <strain evidence="3 4">ND03</strain>
    </source>
</reference>
<evidence type="ECO:0000313" key="4">
    <source>
        <dbReference type="Proteomes" id="UP000030853"/>
    </source>
</evidence>